<dbReference type="InterPro" id="IPR051533">
    <property type="entry name" value="WaaL-like"/>
</dbReference>
<evidence type="ECO:0000256" key="6">
    <source>
        <dbReference type="SAM" id="Phobius"/>
    </source>
</evidence>
<keyword evidence="9" id="KW-1185">Reference proteome</keyword>
<reference evidence="8 9" key="4">
    <citation type="journal article" date="2020" name="Sci. Rep.">
        <title>beta-carboline chemical signals induce reveromycin production through a LuxR family regulator in Streptomyces sp. SN-593.</title>
        <authorList>
            <person name="Panthee S."/>
            <person name="Kito N."/>
            <person name="Hayashi T."/>
            <person name="Shimizu T."/>
            <person name="Ishikawa J."/>
            <person name="Hamamoto H."/>
            <person name="Osada H."/>
            <person name="Takahashi S."/>
        </authorList>
    </citation>
    <scope>NUCLEOTIDE SEQUENCE [LARGE SCALE GENOMIC DNA]</scope>
    <source>
        <strain evidence="8 9">SN-593</strain>
    </source>
</reference>
<name>A0A7U3UZR0_9ACTN</name>
<keyword evidence="2 6" id="KW-0812">Transmembrane</keyword>
<protein>
    <recommendedName>
        <fullName evidence="7">O-antigen ligase-related domain-containing protein</fullName>
    </recommendedName>
</protein>
<feature type="region of interest" description="Disordered" evidence="5">
    <location>
        <begin position="316"/>
        <end position="339"/>
    </location>
</feature>
<evidence type="ECO:0000313" key="9">
    <source>
        <dbReference type="Proteomes" id="UP000595703"/>
    </source>
</evidence>
<feature type="transmembrane region" description="Helical" evidence="6">
    <location>
        <begin position="351"/>
        <end position="370"/>
    </location>
</feature>
<evidence type="ECO:0000256" key="5">
    <source>
        <dbReference type="SAM" id="MobiDB-lite"/>
    </source>
</evidence>
<dbReference type="KEGG" id="arev:RVR_9265"/>
<feature type="domain" description="O-antigen ligase-related" evidence="7">
    <location>
        <begin position="219"/>
        <end position="358"/>
    </location>
</feature>
<feature type="transmembrane region" description="Helical" evidence="6">
    <location>
        <begin position="220"/>
        <end position="245"/>
    </location>
</feature>
<feature type="transmembrane region" description="Helical" evidence="6">
    <location>
        <begin position="181"/>
        <end position="200"/>
    </location>
</feature>
<evidence type="ECO:0000256" key="3">
    <source>
        <dbReference type="ARBA" id="ARBA00022989"/>
    </source>
</evidence>
<feature type="region of interest" description="Disordered" evidence="5">
    <location>
        <begin position="59"/>
        <end position="88"/>
    </location>
</feature>
<reference evidence="8 9" key="3">
    <citation type="journal article" date="2011" name="Nat. Chem. Biol.">
        <title>Reveromycin A biosynthesis uses RevG and RevJ for stereospecific spiroacetal formation.</title>
        <authorList>
            <person name="Takahashi S."/>
            <person name="Toyoda A."/>
            <person name="Sekiyama Y."/>
            <person name="Takagi H."/>
            <person name="Nogawa T."/>
            <person name="Uramoto M."/>
            <person name="Suzuki R."/>
            <person name="Koshino H."/>
            <person name="Kumano T."/>
            <person name="Panthee S."/>
            <person name="Dairi T."/>
            <person name="Ishikawa J."/>
            <person name="Ikeda H."/>
            <person name="Sakaki Y."/>
            <person name="Osada H."/>
        </authorList>
    </citation>
    <scope>NUCLEOTIDE SEQUENCE [LARGE SCALE GENOMIC DNA]</scope>
    <source>
        <strain evidence="8 9">SN-593</strain>
    </source>
</reference>
<feature type="region of interest" description="Disordered" evidence="5">
    <location>
        <begin position="1"/>
        <end position="21"/>
    </location>
</feature>
<evidence type="ECO:0000256" key="1">
    <source>
        <dbReference type="ARBA" id="ARBA00004141"/>
    </source>
</evidence>
<evidence type="ECO:0000259" key="7">
    <source>
        <dbReference type="Pfam" id="PF04932"/>
    </source>
</evidence>
<dbReference type="AlphaFoldDB" id="A0A7U3UZR0"/>
<sequence>MISGPSSGVGSASGVGVASGSTPGSASAARVTAVASGAGAGAGTLSASVPGAGSAAVPGYTPRSGATQGTAAGSGARGRPLPPLRVPRSPTAGGVDAAGMVVLACCAVWVVVCAGGREARPEGTLLALLAVTAGYAAGRVLGAMLPKLTLVAGAVTVLALALGPAHRLSGASAPPLGYPNADAALLVLAAGAACCAAWGVTEPVRGVPAVVWRVLLRLLALTAAVAALVLGSSAAFAAGVTVVLCSLAAARMRHHRLVGLAGLALAAALAVGGSCAVAVGALPGGLSESLTGQLTQPRVALWHEAVDLAGRHPLRGVGPGRFAEESTPLPSDTPTAETPQSAPFQLAAEQGVPGVALLGGAYLWTLCALWRSPRSTPAVLTAAAALTGLGLLAAVDHVLSYAPVTAAAGLLAGVATSRPLPAQAPAPDREAPERGASGRAASEREASER</sequence>
<comment type="subcellular location">
    <subcellularLocation>
        <location evidence="1">Membrane</location>
        <topology evidence="1">Multi-pass membrane protein</topology>
    </subcellularLocation>
</comment>
<gene>
    <name evidence="8" type="ORF">RVR_9265</name>
</gene>
<feature type="transmembrane region" description="Helical" evidence="6">
    <location>
        <begin position="97"/>
        <end position="116"/>
    </location>
</feature>
<proteinExistence type="predicted"/>
<evidence type="ECO:0000313" key="8">
    <source>
        <dbReference type="EMBL" id="BBB01723.1"/>
    </source>
</evidence>
<evidence type="ECO:0000256" key="2">
    <source>
        <dbReference type="ARBA" id="ARBA00022692"/>
    </source>
</evidence>
<feature type="transmembrane region" description="Helical" evidence="6">
    <location>
        <begin position="123"/>
        <end position="142"/>
    </location>
</feature>
<keyword evidence="3 6" id="KW-1133">Transmembrane helix</keyword>
<dbReference type="Pfam" id="PF04932">
    <property type="entry name" value="Wzy_C"/>
    <property type="match status" value="1"/>
</dbReference>
<dbReference type="PANTHER" id="PTHR37422">
    <property type="entry name" value="TEICHURONIC ACID BIOSYNTHESIS PROTEIN TUAE"/>
    <property type="match status" value="1"/>
</dbReference>
<feature type="compositionally biased region" description="Polar residues" evidence="5">
    <location>
        <begin position="328"/>
        <end position="339"/>
    </location>
</feature>
<feature type="transmembrane region" description="Helical" evidence="6">
    <location>
        <begin position="148"/>
        <end position="169"/>
    </location>
</feature>
<feature type="transmembrane region" description="Helical" evidence="6">
    <location>
        <begin position="257"/>
        <end position="282"/>
    </location>
</feature>
<accession>A0A7U3UZR0</accession>
<organism evidence="8 9">
    <name type="scientific">Actinacidiphila reveromycinica</name>
    <dbReference type="NCBI Taxonomy" id="659352"/>
    <lineage>
        <taxon>Bacteria</taxon>
        <taxon>Bacillati</taxon>
        <taxon>Actinomycetota</taxon>
        <taxon>Actinomycetes</taxon>
        <taxon>Kitasatosporales</taxon>
        <taxon>Streptomycetaceae</taxon>
        <taxon>Actinacidiphila</taxon>
    </lineage>
</organism>
<reference evidence="8 9" key="1">
    <citation type="journal article" date="2010" name="J. Bacteriol.">
        <title>Biochemical characterization of a novel indole prenyltransferase from Streptomyces sp. SN-593.</title>
        <authorList>
            <person name="Takahashi S."/>
            <person name="Takagi H."/>
            <person name="Toyoda A."/>
            <person name="Uramoto M."/>
            <person name="Nogawa T."/>
            <person name="Ueki M."/>
            <person name="Sakaki Y."/>
            <person name="Osada H."/>
        </authorList>
    </citation>
    <scope>NUCLEOTIDE SEQUENCE [LARGE SCALE GENOMIC DNA]</scope>
    <source>
        <strain evidence="8 9">SN-593</strain>
    </source>
</reference>
<dbReference type="PANTHER" id="PTHR37422:SF23">
    <property type="entry name" value="TEICHURONIC ACID BIOSYNTHESIS PROTEIN TUAE"/>
    <property type="match status" value="1"/>
</dbReference>
<dbReference type="EMBL" id="AP018365">
    <property type="protein sequence ID" value="BBB01723.1"/>
    <property type="molecule type" value="Genomic_DNA"/>
</dbReference>
<reference evidence="8 9" key="2">
    <citation type="journal article" date="2011" name="J. Antibiot.">
        <title>Furaquinocins I and J: novel polyketide isoprenoid hybrid compounds from Streptomyces reveromyceticus SN-593.</title>
        <authorList>
            <person name="Panthee S."/>
            <person name="Takahashi S."/>
            <person name="Takagi H."/>
            <person name="Nogawa T."/>
            <person name="Oowada E."/>
            <person name="Uramoto M."/>
            <person name="Osada H."/>
        </authorList>
    </citation>
    <scope>NUCLEOTIDE SEQUENCE [LARGE SCALE GENOMIC DNA]</scope>
    <source>
        <strain evidence="8 9">SN-593</strain>
    </source>
</reference>
<keyword evidence="4 6" id="KW-0472">Membrane</keyword>
<feature type="region of interest" description="Disordered" evidence="5">
    <location>
        <begin position="419"/>
        <end position="449"/>
    </location>
</feature>
<dbReference type="GO" id="GO:0016020">
    <property type="term" value="C:membrane"/>
    <property type="evidence" value="ECO:0007669"/>
    <property type="project" value="UniProtKB-SubCell"/>
</dbReference>
<evidence type="ECO:0000256" key="4">
    <source>
        <dbReference type="ARBA" id="ARBA00023136"/>
    </source>
</evidence>
<dbReference type="InterPro" id="IPR007016">
    <property type="entry name" value="O-antigen_ligase-rel_domated"/>
</dbReference>
<feature type="transmembrane region" description="Helical" evidence="6">
    <location>
        <begin position="377"/>
        <end position="395"/>
    </location>
</feature>
<dbReference type="Proteomes" id="UP000595703">
    <property type="component" value="Chromosome"/>
</dbReference>
<feature type="compositionally biased region" description="Low complexity" evidence="5">
    <location>
        <begin position="59"/>
        <end position="79"/>
    </location>
</feature>